<evidence type="ECO:0000256" key="2">
    <source>
        <dbReference type="ARBA" id="ARBA00008639"/>
    </source>
</evidence>
<name>A0A3R5WYI6_ORNRH</name>
<dbReference type="Gene3D" id="3.40.50.1100">
    <property type="match status" value="2"/>
</dbReference>
<comment type="similarity">
    <text evidence="2">Belongs to the ACC deaminase/D-cysteine desulfhydrase family.</text>
</comment>
<dbReference type="AlphaFoldDB" id="A0A3R5WYI6"/>
<dbReference type="SUPFAM" id="SSF53686">
    <property type="entry name" value="Tryptophan synthase beta subunit-like PLP-dependent enzymes"/>
    <property type="match status" value="1"/>
</dbReference>
<comment type="cofactor">
    <cofactor evidence="1">
        <name>pyridoxal 5'-phosphate</name>
        <dbReference type="ChEBI" id="CHEBI:597326"/>
    </cofactor>
</comment>
<evidence type="ECO:0000256" key="3">
    <source>
        <dbReference type="ARBA" id="ARBA00022898"/>
    </source>
</evidence>
<feature type="modified residue" description="N6-(pyridoxal phosphate)lysine" evidence="5">
    <location>
        <position position="46"/>
    </location>
</feature>
<keyword evidence="3 5" id="KW-0663">Pyridoxal phosphate</keyword>
<dbReference type="Pfam" id="PF00291">
    <property type="entry name" value="PALP"/>
    <property type="match status" value="1"/>
</dbReference>
<gene>
    <name evidence="7" type="ORF">EQP59_00945</name>
</gene>
<dbReference type="PANTHER" id="PTHR43780">
    <property type="entry name" value="1-AMINOCYCLOPROPANE-1-CARBOXYLATE DEAMINASE-RELATED"/>
    <property type="match status" value="1"/>
</dbReference>
<protein>
    <submittedName>
        <fullName evidence="7">1-aminocyclopropane-1-carboxylate deaminase/D-cysteine desulfhydrase</fullName>
    </submittedName>
</protein>
<evidence type="ECO:0000313" key="7">
    <source>
        <dbReference type="EMBL" id="QAR30024.1"/>
    </source>
</evidence>
<dbReference type="PANTHER" id="PTHR43780:SF2">
    <property type="entry name" value="1-AMINOCYCLOPROPANE-1-CARBOXYLATE DEAMINASE-RELATED"/>
    <property type="match status" value="1"/>
</dbReference>
<dbReference type="InterPro" id="IPR027278">
    <property type="entry name" value="ACCD_DCysDesulf"/>
</dbReference>
<dbReference type="RefSeq" id="WP_128500535.1">
    <property type="nucleotide sequence ID" value="NZ_CP035107.1"/>
</dbReference>
<reference evidence="7 8" key="1">
    <citation type="submission" date="2019-01" db="EMBL/GenBank/DDBJ databases">
        <title>Whole Genome of Ornithobacterium rhinotracheale FARPER-174b.</title>
        <authorList>
            <person name="Tataje-Lavanda L.A."/>
            <person name="Montalvan A."/>
            <person name="Montesinos R."/>
            <person name="Zimic M."/>
            <person name="Fernandez-Sanchez M."/>
            <person name="Fernandez-Diaz M."/>
        </authorList>
    </citation>
    <scope>NUCLEOTIDE SEQUENCE [LARGE SCALE GENOMIC DNA]</scope>
    <source>
        <strain evidence="7 8">FARPER-174b</strain>
    </source>
</reference>
<evidence type="ECO:0000256" key="5">
    <source>
        <dbReference type="PIRSR" id="PIRSR006278-2"/>
    </source>
</evidence>
<evidence type="ECO:0000256" key="1">
    <source>
        <dbReference type="ARBA" id="ARBA00001933"/>
    </source>
</evidence>
<dbReference type="OrthoDB" id="9801249at2"/>
<evidence type="ECO:0000256" key="4">
    <source>
        <dbReference type="PIRSR" id="PIRSR006278-1"/>
    </source>
</evidence>
<proteinExistence type="inferred from homology"/>
<evidence type="ECO:0000259" key="6">
    <source>
        <dbReference type="Pfam" id="PF00291"/>
    </source>
</evidence>
<sequence>MSKNPLVIQIPAASIMEIQYEILQNRQVSLHLLREDLNHPLIQGNKFRKLKYNLIEAHAQGHQTLLTFGGAYSNHIHATAAAGKAFGFKTIGIIRGDELKNKPRNATLKEAEQMGMKLHFVTRKDYRRKSQDYFLDDLHDLFGNFYLVPEGGTNDFAIKGCEEILHPATQDFDYIACAMGTAGTFTGILKSSLPHQKVLGFPALRDYEFLLETVKKYTQHTNYEIINAFHFGGFGKFNQDLISFVNDFKETQNIQLEPLYTGKMLFGILSLVQEGYFAPESKILAVHTGGLQGIKGFNERFKNKYNIDF</sequence>
<dbReference type="GO" id="GO:0019148">
    <property type="term" value="F:D-cysteine desulfhydrase activity"/>
    <property type="evidence" value="ECO:0007669"/>
    <property type="project" value="TreeGrafter"/>
</dbReference>
<feature type="active site" description="Nucleophile" evidence="4">
    <location>
        <position position="73"/>
    </location>
</feature>
<dbReference type="PIRSF" id="PIRSF006278">
    <property type="entry name" value="ACCD_DCysDesulf"/>
    <property type="match status" value="1"/>
</dbReference>
<dbReference type="InterPro" id="IPR036052">
    <property type="entry name" value="TrpB-like_PALP_sf"/>
</dbReference>
<dbReference type="Proteomes" id="UP000287701">
    <property type="component" value="Chromosome"/>
</dbReference>
<feature type="domain" description="Tryptophan synthase beta chain-like PALP" evidence="6">
    <location>
        <begin position="26"/>
        <end position="190"/>
    </location>
</feature>
<dbReference type="EMBL" id="CP035107">
    <property type="protein sequence ID" value="QAR30024.1"/>
    <property type="molecule type" value="Genomic_DNA"/>
</dbReference>
<accession>A0A3R5WYI6</accession>
<evidence type="ECO:0000313" key="8">
    <source>
        <dbReference type="Proteomes" id="UP000287701"/>
    </source>
</evidence>
<organism evidence="7 8">
    <name type="scientific">Ornithobacterium rhinotracheale</name>
    <dbReference type="NCBI Taxonomy" id="28251"/>
    <lineage>
        <taxon>Bacteria</taxon>
        <taxon>Pseudomonadati</taxon>
        <taxon>Bacteroidota</taxon>
        <taxon>Flavobacteriia</taxon>
        <taxon>Flavobacteriales</taxon>
        <taxon>Weeksellaceae</taxon>
        <taxon>Ornithobacterium</taxon>
    </lineage>
</organism>
<dbReference type="InterPro" id="IPR001926">
    <property type="entry name" value="TrpB-like_PALP"/>
</dbReference>